<accession>G2Q6A0</accession>
<proteinExistence type="predicted"/>
<evidence type="ECO:0000256" key="2">
    <source>
        <dbReference type="ARBA" id="ARBA00022898"/>
    </source>
</evidence>
<feature type="coiled-coil region" evidence="3">
    <location>
        <begin position="644"/>
        <end position="675"/>
    </location>
</feature>
<dbReference type="OMA" id="IMLAYNM"/>
<dbReference type="Gene3D" id="3.90.1150.10">
    <property type="entry name" value="Aspartate Aminotransferase, domain 1"/>
    <property type="match status" value="1"/>
</dbReference>
<dbReference type="PANTHER" id="PTHR42699:SF1">
    <property type="entry name" value="CYSTATHIONINE GAMMA-SYNTHASE-RELATED"/>
    <property type="match status" value="1"/>
</dbReference>
<feature type="region of interest" description="Disordered" evidence="4">
    <location>
        <begin position="266"/>
        <end position="291"/>
    </location>
</feature>
<dbReference type="InterPro" id="IPR015422">
    <property type="entry name" value="PyrdxlP-dep_Trfase_small"/>
</dbReference>
<dbReference type="GO" id="GO:0019346">
    <property type="term" value="P:transsulfuration"/>
    <property type="evidence" value="ECO:0007669"/>
    <property type="project" value="InterPro"/>
</dbReference>
<gene>
    <name evidence="5" type="ORF">MYCTH_2141686</name>
</gene>
<dbReference type="PANTHER" id="PTHR42699">
    <property type="match status" value="1"/>
</dbReference>
<dbReference type="GO" id="GO:0030170">
    <property type="term" value="F:pyridoxal phosphate binding"/>
    <property type="evidence" value="ECO:0007669"/>
    <property type="project" value="InterPro"/>
</dbReference>
<reference evidence="5 6" key="1">
    <citation type="journal article" date="2011" name="Nat. Biotechnol.">
        <title>Comparative genomic analysis of the thermophilic biomass-degrading fungi Myceliophthora thermophila and Thielavia terrestris.</title>
        <authorList>
            <person name="Berka R.M."/>
            <person name="Grigoriev I.V."/>
            <person name="Otillar R."/>
            <person name="Salamov A."/>
            <person name="Grimwood J."/>
            <person name="Reid I."/>
            <person name="Ishmael N."/>
            <person name="John T."/>
            <person name="Darmond C."/>
            <person name="Moisan M.-C."/>
            <person name="Henrissat B."/>
            <person name="Coutinho P.M."/>
            <person name="Lombard V."/>
            <person name="Natvig D.O."/>
            <person name="Lindquist E."/>
            <person name="Schmutz J."/>
            <person name="Lucas S."/>
            <person name="Harris P."/>
            <person name="Powlowski J."/>
            <person name="Bellemare A."/>
            <person name="Taylor D."/>
            <person name="Butler G."/>
            <person name="de Vries R.P."/>
            <person name="Allijn I.E."/>
            <person name="van den Brink J."/>
            <person name="Ushinsky S."/>
            <person name="Storms R."/>
            <person name="Powell A.J."/>
            <person name="Paulsen I.T."/>
            <person name="Elbourne L.D.H."/>
            <person name="Baker S.E."/>
            <person name="Magnuson J."/>
            <person name="LaBoissiere S."/>
            <person name="Clutterbuck A.J."/>
            <person name="Martinez D."/>
            <person name="Wogulis M."/>
            <person name="de Leon A.L."/>
            <person name="Rey M.W."/>
            <person name="Tsang A."/>
        </authorList>
    </citation>
    <scope>NUCLEOTIDE SEQUENCE [LARGE SCALE GENOMIC DNA]</scope>
    <source>
        <strain evidence="6">ATCC 42464 / BCRC 31852 / DSM 1799</strain>
    </source>
</reference>
<dbReference type="EMBL" id="CP003002">
    <property type="protein sequence ID" value="AEO53870.1"/>
    <property type="molecule type" value="Genomic_DNA"/>
</dbReference>
<organism evidence="5 6">
    <name type="scientific">Thermothelomyces thermophilus (strain ATCC 42464 / BCRC 31852 / DSM 1799)</name>
    <name type="common">Sporotrichum thermophile</name>
    <dbReference type="NCBI Taxonomy" id="573729"/>
    <lineage>
        <taxon>Eukaryota</taxon>
        <taxon>Fungi</taxon>
        <taxon>Dikarya</taxon>
        <taxon>Ascomycota</taxon>
        <taxon>Pezizomycotina</taxon>
        <taxon>Sordariomycetes</taxon>
        <taxon>Sordariomycetidae</taxon>
        <taxon>Sordariales</taxon>
        <taxon>Chaetomiaceae</taxon>
        <taxon>Thermothelomyces</taxon>
    </lineage>
</organism>
<dbReference type="Gene3D" id="3.40.640.10">
    <property type="entry name" value="Type I PLP-dependent aspartate aminotransferase-like (Major domain)"/>
    <property type="match status" value="1"/>
</dbReference>
<dbReference type="Proteomes" id="UP000007322">
    <property type="component" value="Chromosome 1"/>
</dbReference>
<dbReference type="Pfam" id="PF01053">
    <property type="entry name" value="Cys_Met_Meta_PP"/>
    <property type="match status" value="1"/>
</dbReference>
<keyword evidence="2" id="KW-0663">Pyridoxal phosphate</keyword>
<evidence type="ECO:0008006" key="7">
    <source>
        <dbReference type="Google" id="ProtNLM"/>
    </source>
</evidence>
<dbReference type="STRING" id="573729.G2Q6A0"/>
<evidence type="ECO:0000313" key="5">
    <source>
        <dbReference type="EMBL" id="AEO53870.1"/>
    </source>
</evidence>
<name>G2Q6A0_THET4</name>
<evidence type="ECO:0000256" key="3">
    <source>
        <dbReference type="SAM" id="Coils"/>
    </source>
</evidence>
<protein>
    <recommendedName>
        <fullName evidence="7">Cystathionine gamma-synthase</fullName>
    </recommendedName>
</protein>
<dbReference type="VEuPathDB" id="FungiDB:MYCTH_2141686"/>
<dbReference type="GeneID" id="11505471"/>
<evidence type="ECO:0000256" key="1">
    <source>
        <dbReference type="ARBA" id="ARBA00001933"/>
    </source>
</evidence>
<dbReference type="AlphaFoldDB" id="G2Q6A0"/>
<dbReference type="InParanoid" id="G2Q6A0"/>
<sequence>MPIKQINTELGHSLPPEAPHNITFHIPGWDTAKALRRGDPELLSKLSSIYPRFGPWCEVRQLSTALHPLLDLPETHGLILFVHPDILQTAVAFASSSHRQNKAAGTDHRIAPAELLFRAVDIPLTLPLPPPEPQQQEEEEEEEGGKEESDGVVVRLFAVGYPLARAPGAVGVWQNYGTGVSSRLAAALLPAVRAGRARVLPWRADGATLLRLSPDGGAAGAGEGEGQAAAAVVVPPPEGTFLPLGKAHVALRRRIADLVANGAAAGDDGDGGVGNGGEGNGEGKADGDGKKGARVTAEDVWLYPTGMAAIYRLHRALLEARGGKGTVVVLGSVFHNTWHLMTENEAGMKHFGRCDPDGHVMEALEAWLEGEKAAGRKVAYVFAEFPSNPILVSVDLVRLREVTNKYSVPVVIDDTIGSFCNIDVSPFADAIVTSITKSVSGYANVMGGSVVLPPSSPHHAVLRSALAAQFRNEYFHADAARLLANARSYVARSRVLNRNALALATFLDDYRRRSRASASASAEACPVAAVLYPPFTPTAANYAAVMRPHDAFVGGQQDGDGDGRRTTVGFEPGYGCLLAIEFASLRVARAFYDNLSVYHGPHLGAHHTLAFPFNDAIWGTDPEAAAYLRTYGAKAEQVRVSVGLEDEQELIDTFKAALEVAEKVRQDELAELEEQARSQ</sequence>
<dbReference type="eggNOG" id="KOG0053">
    <property type="taxonomic scope" value="Eukaryota"/>
</dbReference>
<evidence type="ECO:0000256" key="4">
    <source>
        <dbReference type="SAM" id="MobiDB-lite"/>
    </source>
</evidence>
<dbReference type="RefSeq" id="XP_003659115.1">
    <property type="nucleotide sequence ID" value="XM_003659067.1"/>
</dbReference>
<feature type="compositionally biased region" description="Gly residues" evidence="4">
    <location>
        <begin position="271"/>
        <end position="280"/>
    </location>
</feature>
<dbReference type="KEGG" id="mtm:MYCTH_2141686"/>
<feature type="region of interest" description="Disordered" evidence="4">
    <location>
        <begin position="127"/>
        <end position="149"/>
    </location>
</feature>
<dbReference type="InterPro" id="IPR015421">
    <property type="entry name" value="PyrdxlP-dep_Trfase_major"/>
</dbReference>
<evidence type="ECO:0000313" key="6">
    <source>
        <dbReference type="Proteomes" id="UP000007322"/>
    </source>
</evidence>
<dbReference type="InterPro" id="IPR051750">
    <property type="entry name" value="Trans-sulfuration_enzymes"/>
</dbReference>
<feature type="compositionally biased region" description="Acidic residues" evidence="4">
    <location>
        <begin position="135"/>
        <end position="145"/>
    </location>
</feature>
<dbReference type="HOGENOM" id="CLU_011302_3_0_1"/>
<keyword evidence="6" id="KW-1185">Reference proteome</keyword>
<dbReference type="OrthoDB" id="10047078at2759"/>
<dbReference type="SUPFAM" id="SSF53383">
    <property type="entry name" value="PLP-dependent transferases"/>
    <property type="match status" value="1"/>
</dbReference>
<comment type="cofactor">
    <cofactor evidence="1">
        <name>pyridoxal 5'-phosphate</name>
        <dbReference type="ChEBI" id="CHEBI:597326"/>
    </cofactor>
</comment>
<keyword evidence="3" id="KW-0175">Coiled coil</keyword>
<dbReference type="GO" id="GO:0003962">
    <property type="term" value="F:cystathionine gamma-synthase activity"/>
    <property type="evidence" value="ECO:0007669"/>
    <property type="project" value="TreeGrafter"/>
</dbReference>
<feature type="compositionally biased region" description="Basic and acidic residues" evidence="4">
    <location>
        <begin position="281"/>
        <end position="291"/>
    </location>
</feature>
<dbReference type="InterPro" id="IPR000277">
    <property type="entry name" value="Cys/Met-Metab_PyrdxlP-dep_enz"/>
</dbReference>
<dbReference type="InterPro" id="IPR015424">
    <property type="entry name" value="PyrdxlP-dep_Trfase"/>
</dbReference>